<evidence type="ECO:0000256" key="2">
    <source>
        <dbReference type="ARBA" id="ARBA00009178"/>
    </source>
</evidence>
<dbReference type="PANTHER" id="PTHR33136">
    <property type="entry name" value="RAPID ALKALINIZATION FACTOR-LIKE"/>
    <property type="match status" value="1"/>
</dbReference>
<evidence type="ECO:0000313" key="9">
    <source>
        <dbReference type="Proteomes" id="UP001632038"/>
    </source>
</evidence>
<evidence type="ECO:0000256" key="1">
    <source>
        <dbReference type="ARBA" id="ARBA00004613"/>
    </source>
</evidence>
<keyword evidence="4" id="KW-0372">Hormone</keyword>
<evidence type="ECO:0000256" key="5">
    <source>
        <dbReference type="ARBA" id="ARBA00022729"/>
    </source>
</evidence>
<dbReference type="Pfam" id="PF05498">
    <property type="entry name" value="RALF"/>
    <property type="match status" value="1"/>
</dbReference>
<feature type="signal peptide" evidence="7">
    <location>
        <begin position="1"/>
        <end position="23"/>
    </location>
</feature>
<dbReference type="GO" id="GO:0005576">
    <property type="term" value="C:extracellular region"/>
    <property type="evidence" value="ECO:0007669"/>
    <property type="project" value="UniProtKB-SubCell"/>
</dbReference>
<gene>
    <name evidence="8" type="ORF">CASFOL_017790</name>
</gene>
<reference evidence="9" key="1">
    <citation type="journal article" date="2024" name="IScience">
        <title>Strigolactones Initiate the Formation of Haustorium-like Structures in Castilleja.</title>
        <authorList>
            <person name="Buerger M."/>
            <person name="Peterson D."/>
            <person name="Chory J."/>
        </authorList>
    </citation>
    <scope>NUCLEOTIDE SEQUENCE [LARGE SCALE GENOMIC DNA]</scope>
</reference>
<keyword evidence="5 7" id="KW-0732">Signal</keyword>
<dbReference type="EMBL" id="JAVIJP010000019">
    <property type="protein sequence ID" value="KAL3638419.1"/>
    <property type="molecule type" value="Genomic_DNA"/>
</dbReference>
<dbReference type="InterPro" id="IPR008801">
    <property type="entry name" value="RALF"/>
</dbReference>
<proteinExistence type="inferred from homology"/>
<evidence type="ECO:0000313" key="8">
    <source>
        <dbReference type="EMBL" id="KAL3638419.1"/>
    </source>
</evidence>
<name>A0ABD3DB12_9LAMI</name>
<protein>
    <submittedName>
        <fullName evidence="8">Uncharacterized protein</fullName>
    </submittedName>
</protein>
<comment type="subcellular location">
    <subcellularLocation>
        <location evidence="1">Secreted</location>
    </subcellularLocation>
</comment>
<evidence type="ECO:0000256" key="3">
    <source>
        <dbReference type="ARBA" id="ARBA00022525"/>
    </source>
</evidence>
<dbReference type="GO" id="GO:0005179">
    <property type="term" value="F:hormone activity"/>
    <property type="evidence" value="ECO:0007669"/>
    <property type="project" value="UniProtKB-KW"/>
</dbReference>
<dbReference type="PANTHER" id="PTHR33136:SF34">
    <property type="entry name" value="OS12G0541700 PROTEIN"/>
    <property type="match status" value="1"/>
</dbReference>
<comment type="caution">
    <text evidence="8">The sequence shown here is derived from an EMBL/GenBank/DDBJ whole genome shotgun (WGS) entry which is preliminary data.</text>
</comment>
<evidence type="ECO:0000256" key="6">
    <source>
        <dbReference type="ARBA" id="ARBA00023157"/>
    </source>
</evidence>
<sequence length="108" mass="12074">MASRFTLAFLVVALAAMAMAAYAGDFSIVDGHGLVADAFDFDEEMMMESESTRRQLGARGYVSYGAMRRNKVPCNQRGRSYYNCNGHQKANPYKRGCTRATRCARNNR</sequence>
<organism evidence="8 9">
    <name type="scientific">Castilleja foliolosa</name>
    <dbReference type="NCBI Taxonomy" id="1961234"/>
    <lineage>
        <taxon>Eukaryota</taxon>
        <taxon>Viridiplantae</taxon>
        <taxon>Streptophyta</taxon>
        <taxon>Embryophyta</taxon>
        <taxon>Tracheophyta</taxon>
        <taxon>Spermatophyta</taxon>
        <taxon>Magnoliopsida</taxon>
        <taxon>eudicotyledons</taxon>
        <taxon>Gunneridae</taxon>
        <taxon>Pentapetalae</taxon>
        <taxon>asterids</taxon>
        <taxon>lamiids</taxon>
        <taxon>Lamiales</taxon>
        <taxon>Orobanchaceae</taxon>
        <taxon>Pedicularideae</taxon>
        <taxon>Castillejinae</taxon>
        <taxon>Castilleja</taxon>
    </lineage>
</organism>
<keyword evidence="6" id="KW-1015">Disulfide bond</keyword>
<feature type="chain" id="PRO_5044804314" evidence="7">
    <location>
        <begin position="24"/>
        <end position="108"/>
    </location>
</feature>
<evidence type="ECO:0000256" key="4">
    <source>
        <dbReference type="ARBA" id="ARBA00022702"/>
    </source>
</evidence>
<keyword evidence="9" id="KW-1185">Reference proteome</keyword>
<keyword evidence="3" id="KW-0964">Secreted</keyword>
<evidence type="ECO:0000256" key="7">
    <source>
        <dbReference type="SAM" id="SignalP"/>
    </source>
</evidence>
<dbReference type="AlphaFoldDB" id="A0ABD3DB12"/>
<dbReference type="Proteomes" id="UP001632038">
    <property type="component" value="Unassembled WGS sequence"/>
</dbReference>
<comment type="similarity">
    <text evidence="2">Belongs to the plant rapid alkalinization factor (RALF) family.</text>
</comment>
<accession>A0ABD3DB12</accession>